<gene>
    <name evidence="2" type="ORF">CBM2607_11668</name>
</gene>
<reference evidence="2 3" key="1">
    <citation type="submission" date="2018-01" db="EMBL/GenBank/DDBJ databases">
        <authorList>
            <person name="Clerissi C."/>
        </authorList>
    </citation>
    <scope>NUCLEOTIDE SEQUENCE [LARGE SCALE GENOMIC DNA]</scope>
    <source>
        <strain evidence="2">Cupriavidus taiwanensis STM 6160</strain>
    </source>
</reference>
<evidence type="ECO:0000256" key="1">
    <source>
        <dbReference type="SAM" id="MobiDB-lite"/>
    </source>
</evidence>
<proteinExistence type="predicted"/>
<dbReference type="AlphaFoldDB" id="A0A375H772"/>
<organism evidence="2 3">
    <name type="scientific">Cupriavidus neocaledonicus</name>
    <dbReference type="NCBI Taxonomy" id="1040979"/>
    <lineage>
        <taxon>Bacteria</taxon>
        <taxon>Pseudomonadati</taxon>
        <taxon>Pseudomonadota</taxon>
        <taxon>Betaproteobacteria</taxon>
        <taxon>Burkholderiales</taxon>
        <taxon>Burkholderiaceae</taxon>
        <taxon>Cupriavidus</taxon>
    </lineage>
</organism>
<dbReference type="EMBL" id="LT984806">
    <property type="protein sequence ID" value="SPD46728.1"/>
    <property type="molecule type" value="Genomic_DNA"/>
</dbReference>
<evidence type="ECO:0000313" key="2">
    <source>
        <dbReference type="EMBL" id="SPD46728.1"/>
    </source>
</evidence>
<accession>A0A375H772</accession>
<evidence type="ECO:0000313" key="3">
    <source>
        <dbReference type="Proteomes" id="UP000255168"/>
    </source>
</evidence>
<sequence>MLGKRLSHKPANCAECGGDEKHTR</sequence>
<name>A0A375H772_9BURK</name>
<feature type="region of interest" description="Disordered" evidence="1">
    <location>
        <begin position="1"/>
        <end position="24"/>
    </location>
</feature>
<dbReference type="Proteomes" id="UP000255168">
    <property type="component" value="Chromosome I"/>
</dbReference>
<protein>
    <submittedName>
        <fullName evidence="2">Uncharacterized protein</fullName>
    </submittedName>
</protein>